<keyword evidence="2" id="KW-1185">Reference proteome</keyword>
<organism evidence="1 2">
    <name type="scientific">Scutellospora calospora</name>
    <dbReference type="NCBI Taxonomy" id="85575"/>
    <lineage>
        <taxon>Eukaryota</taxon>
        <taxon>Fungi</taxon>
        <taxon>Fungi incertae sedis</taxon>
        <taxon>Mucoromycota</taxon>
        <taxon>Glomeromycotina</taxon>
        <taxon>Glomeromycetes</taxon>
        <taxon>Diversisporales</taxon>
        <taxon>Gigasporaceae</taxon>
        <taxon>Scutellospora</taxon>
    </lineage>
</organism>
<comment type="caution">
    <text evidence="1">The sequence shown here is derived from an EMBL/GenBank/DDBJ whole genome shotgun (WGS) entry which is preliminary data.</text>
</comment>
<evidence type="ECO:0000313" key="1">
    <source>
        <dbReference type="EMBL" id="CAG8580965.1"/>
    </source>
</evidence>
<name>A0ACA9MB18_9GLOM</name>
<gene>
    <name evidence="1" type="ORF">SCALOS_LOCUS6204</name>
</gene>
<dbReference type="EMBL" id="CAJVPM010011415">
    <property type="protein sequence ID" value="CAG8580965.1"/>
    <property type="molecule type" value="Genomic_DNA"/>
</dbReference>
<protein>
    <submittedName>
        <fullName evidence="1">4956_t:CDS:1</fullName>
    </submittedName>
</protein>
<dbReference type="Proteomes" id="UP000789860">
    <property type="component" value="Unassembled WGS sequence"/>
</dbReference>
<accession>A0ACA9MB18</accession>
<reference evidence="1" key="1">
    <citation type="submission" date="2021-06" db="EMBL/GenBank/DDBJ databases">
        <authorList>
            <person name="Kallberg Y."/>
            <person name="Tangrot J."/>
            <person name="Rosling A."/>
        </authorList>
    </citation>
    <scope>NUCLEOTIDE SEQUENCE</scope>
    <source>
        <strain evidence="1">AU212A</strain>
    </source>
</reference>
<proteinExistence type="predicted"/>
<evidence type="ECO:0000313" key="2">
    <source>
        <dbReference type="Proteomes" id="UP000789860"/>
    </source>
</evidence>
<feature type="non-terminal residue" evidence="1">
    <location>
        <position position="1"/>
    </location>
</feature>
<sequence>VIVLIIITILPPPPEVHNSADELFQNAQRFANSQGYALVKKRTQKDNRETHNRKTSTRLIDYPFELYATRQNGLWHLEVHNATYNHDPSNDMSGHPIVRQLTEEQKESVAIMTTSGSRPHEIISTLQQNDLSTLVISIDELQGGDFLYKYKCDNNGSVTHLFFAHKESVSLSRQYPTVILMDCEEEDDYKWALQIVISYLQETWIPWKKKFIKAWTNQLLYLGTTVTSHIEGSHVTLKAYLQTSTGDLHHVYTTISLAVTNQRKEFNTMIASERIRIPAFATYNSLYSNIRDKVSSFALNKINDQYQKAKRATAQEPLPSCTGTFTRTMGLPCAHFIQYLENNQNLMLNDIHKHYSDPKNPLQPLLYDLQQRYQEWPEFQKLVVQDTLKNLIDEPSMTLQNPNVVHTRGHLSGAPNYQKNNSTRRDPSCFEMVEHKGRHCAIC</sequence>